<keyword evidence="2" id="KW-1185">Reference proteome</keyword>
<proteinExistence type="predicted"/>
<accession>A0ABS0EXT6</accession>
<dbReference type="Proteomes" id="UP000657372">
    <property type="component" value="Unassembled WGS sequence"/>
</dbReference>
<dbReference type="Gene3D" id="3.40.50.300">
    <property type="entry name" value="P-loop containing nucleotide triphosphate hydrolases"/>
    <property type="match status" value="1"/>
</dbReference>
<dbReference type="EMBL" id="JADOEL010000023">
    <property type="protein sequence ID" value="MBF8179647.1"/>
    <property type="molecule type" value="Genomic_DNA"/>
</dbReference>
<sequence>MSGERISSSQRIQVASVAETEILRYKDDHAMWHKHVHSVDLDPMQILKQIEMDEHPNTVDYSCRRGRKTSAKEMHALKTLACNSHQELGIFSPRQQQSQANLKYHLEAIDRSPMLTGYMAHKSGRVQKSDTKYQFYNKSRAQAYGIMSQIDGDGLSYASLEEIDDMPVERLYSRLFPMLAGTQRLGAPEGTIFKPQIRITGVFKGADTLSGLIDSGGYHVLPTVNVYLALELGILDMGYIDQKRKEMPSAEYIRQYLCKNVQAQNHIWEKYIRLAMSIGIQAQLVRAGPLPGQRYKKRGHLAFGYDHTGHGESLSASKSALVVCEQLGNYVFFPYVKTWPAGTDDNVVRRELVELWRYFQPDSGLGDAYGVGMLTSVNDDLFAKGLTEIDRRTIADGESNASAWPEWAFAPIRFEGMVKHSMASALRAAMHNRYAAIPEFDEDSESDGDKDWQVFVRQLGNIKQVANKTSSYPSYKQVDIKIGDDLFDAACAGVWSLNTRGADHIPTIISGRTQTREQLLGMGRAA</sequence>
<evidence type="ECO:0000313" key="2">
    <source>
        <dbReference type="Proteomes" id="UP000657372"/>
    </source>
</evidence>
<protein>
    <submittedName>
        <fullName evidence="1">Uncharacterized protein</fullName>
    </submittedName>
</protein>
<dbReference type="InterPro" id="IPR027417">
    <property type="entry name" value="P-loop_NTPase"/>
</dbReference>
<dbReference type="RefSeq" id="WP_195876630.1">
    <property type="nucleotide sequence ID" value="NZ_JADOEL010000023.1"/>
</dbReference>
<organism evidence="1 2">
    <name type="scientific">Herminiimonas contaminans</name>
    <dbReference type="NCBI Taxonomy" id="1111140"/>
    <lineage>
        <taxon>Bacteria</taxon>
        <taxon>Pseudomonadati</taxon>
        <taxon>Pseudomonadota</taxon>
        <taxon>Betaproteobacteria</taxon>
        <taxon>Burkholderiales</taxon>
        <taxon>Oxalobacteraceae</taxon>
        <taxon>Herminiimonas</taxon>
    </lineage>
</organism>
<name>A0ABS0EXT6_9BURK</name>
<evidence type="ECO:0000313" key="1">
    <source>
        <dbReference type="EMBL" id="MBF8179647.1"/>
    </source>
</evidence>
<comment type="caution">
    <text evidence="1">The sequence shown here is derived from an EMBL/GenBank/DDBJ whole genome shotgun (WGS) entry which is preliminary data.</text>
</comment>
<reference evidence="1 2" key="1">
    <citation type="submission" date="2020-11" db="EMBL/GenBank/DDBJ databases">
        <title>WGS of Herminiimonas contaminans strain Marseille-Q4544 isolated from planarians Schmidtea mediterranea.</title>
        <authorList>
            <person name="Kangale L."/>
        </authorList>
    </citation>
    <scope>NUCLEOTIDE SEQUENCE [LARGE SCALE GENOMIC DNA]</scope>
    <source>
        <strain evidence="1 2">Marseille-Q4544</strain>
    </source>
</reference>
<gene>
    <name evidence="1" type="ORF">IXC47_18350</name>
</gene>
<dbReference type="Gene3D" id="3.30.420.240">
    <property type="match status" value="1"/>
</dbReference>